<dbReference type="EMBL" id="NMUH01001545">
    <property type="protein sequence ID" value="MQL93305.1"/>
    <property type="molecule type" value="Genomic_DNA"/>
</dbReference>
<sequence>MGPQPESQDEERKISSRMPREKRYVHTNFRVLHWYNLLVGHVGIHGQRRVMEALVNGSLFWKKEYPTESSPQAKNGLSYRARVYAHAAR</sequence>
<keyword evidence="2" id="KW-1185">Reference proteome</keyword>
<dbReference type="Proteomes" id="UP000652761">
    <property type="component" value="Unassembled WGS sequence"/>
</dbReference>
<protein>
    <submittedName>
        <fullName evidence="1">Uncharacterized protein</fullName>
    </submittedName>
</protein>
<proteinExistence type="predicted"/>
<evidence type="ECO:0000313" key="2">
    <source>
        <dbReference type="Proteomes" id="UP000652761"/>
    </source>
</evidence>
<reference evidence="1" key="1">
    <citation type="submission" date="2017-07" db="EMBL/GenBank/DDBJ databases">
        <title>Taro Niue Genome Assembly and Annotation.</title>
        <authorList>
            <person name="Atibalentja N."/>
            <person name="Keating K."/>
            <person name="Fields C.J."/>
        </authorList>
    </citation>
    <scope>NUCLEOTIDE SEQUENCE</scope>
    <source>
        <strain evidence="1">Niue_2</strain>
        <tissue evidence="1">Leaf</tissue>
    </source>
</reference>
<comment type="caution">
    <text evidence="1">The sequence shown here is derived from an EMBL/GenBank/DDBJ whole genome shotgun (WGS) entry which is preliminary data.</text>
</comment>
<accession>A0A843VBK6</accession>
<dbReference type="AlphaFoldDB" id="A0A843VBK6"/>
<name>A0A843VBK6_COLES</name>
<evidence type="ECO:0000313" key="1">
    <source>
        <dbReference type="EMBL" id="MQL93305.1"/>
    </source>
</evidence>
<organism evidence="1 2">
    <name type="scientific">Colocasia esculenta</name>
    <name type="common">Wild taro</name>
    <name type="synonym">Arum esculentum</name>
    <dbReference type="NCBI Taxonomy" id="4460"/>
    <lineage>
        <taxon>Eukaryota</taxon>
        <taxon>Viridiplantae</taxon>
        <taxon>Streptophyta</taxon>
        <taxon>Embryophyta</taxon>
        <taxon>Tracheophyta</taxon>
        <taxon>Spermatophyta</taxon>
        <taxon>Magnoliopsida</taxon>
        <taxon>Liliopsida</taxon>
        <taxon>Araceae</taxon>
        <taxon>Aroideae</taxon>
        <taxon>Colocasieae</taxon>
        <taxon>Colocasia</taxon>
    </lineage>
</organism>
<gene>
    <name evidence="1" type="ORF">Taro_025945</name>
</gene>